<comment type="cofactor">
    <cofactor evidence="3">
        <name>Zn(2+)</name>
        <dbReference type="ChEBI" id="CHEBI:29105"/>
    </cofactor>
</comment>
<evidence type="ECO:0000256" key="9">
    <source>
        <dbReference type="ARBA" id="ARBA00023242"/>
    </source>
</evidence>
<comment type="function">
    <text evidence="11">Formation of pseudouridine at positions 27 and 28 in the anticodon stem and loop of transfer RNAs; at positions 34 and 36 of intron-containing precursor tRNA(Ile) and at position 35 in the intron-containing tRNA(Tyr). Catalyzes pseudouridylation at position 44 in U2 snRNA. Also catalyzes pseudouridylation of mRNAs.</text>
</comment>
<dbReference type="GO" id="GO:0031120">
    <property type="term" value="P:snRNA pseudouridine synthesis"/>
    <property type="evidence" value="ECO:0007669"/>
    <property type="project" value="EnsemblFungi"/>
</dbReference>
<dbReference type="GO" id="GO:0003723">
    <property type="term" value="F:RNA binding"/>
    <property type="evidence" value="ECO:0007669"/>
    <property type="project" value="InterPro"/>
</dbReference>
<dbReference type="GO" id="GO:0009982">
    <property type="term" value="F:pseudouridine synthase activity"/>
    <property type="evidence" value="ECO:0007669"/>
    <property type="project" value="EnsemblFungi"/>
</dbReference>
<dbReference type="EMBL" id="KV454002">
    <property type="protein sequence ID" value="ODQ47785.1"/>
    <property type="molecule type" value="Genomic_DNA"/>
</dbReference>
<feature type="compositionally biased region" description="Basic and acidic residues" evidence="17">
    <location>
        <begin position="40"/>
        <end position="49"/>
    </location>
</feature>
<comment type="catalytic activity">
    <reaction evidence="1">
        <text>a uridine in mRNA = a pseudouridine in mRNA</text>
        <dbReference type="Rhea" id="RHEA:56644"/>
        <dbReference type="Rhea" id="RHEA-COMP:14658"/>
        <dbReference type="Rhea" id="RHEA-COMP:14659"/>
        <dbReference type="ChEBI" id="CHEBI:65314"/>
        <dbReference type="ChEBI" id="CHEBI:65315"/>
    </reaction>
</comment>
<evidence type="ECO:0000259" key="18">
    <source>
        <dbReference type="Pfam" id="PF01416"/>
    </source>
</evidence>
<reference evidence="19 20" key="1">
    <citation type="journal article" date="2016" name="Proc. Natl. Acad. Sci. U.S.A.">
        <title>Comparative genomics of biotechnologically important yeasts.</title>
        <authorList>
            <person name="Riley R."/>
            <person name="Haridas S."/>
            <person name="Wolfe K.H."/>
            <person name="Lopes M.R."/>
            <person name="Hittinger C.T."/>
            <person name="Goeker M."/>
            <person name="Salamov A.A."/>
            <person name="Wisecaver J.H."/>
            <person name="Long T.M."/>
            <person name="Calvey C.H."/>
            <person name="Aerts A.L."/>
            <person name="Barry K.W."/>
            <person name="Choi C."/>
            <person name="Clum A."/>
            <person name="Coughlan A.Y."/>
            <person name="Deshpande S."/>
            <person name="Douglass A.P."/>
            <person name="Hanson S.J."/>
            <person name="Klenk H.-P."/>
            <person name="LaButti K.M."/>
            <person name="Lapidus A."/>
            <person name="Lindquist E.A."/>
            <person name="Lipzen A.M."/>
            <person name="Meier-Kolthoff J.P."/>
            <person name="Ohm R.A."/>
            <person name="Otillar R.P."/>
            <person name="Pangilinan J.L."/>
            <person name="Peng Y."/>
            <person name="Rokas A."/>
            <person name="Rosa C.A."/>
            <person name="Scheuner C."/>
            <person name="Sibirny A.A."/>
            <person name="Slot J.C."/>
            <person name="Stielow J.B."/>
            <person name="Sun H."/>
            <person name="Kurtzman C.P."/>
            <person name="Blackwell M."/>
            <person name="Grigoriev I.V."/>
            <person name="Jeffries T.W."/>
        </authorList>
    </citation>
    <scope>NUCLEOTIDE SEQUENCE [LARGE SCALE GENOMIC DNA]</scope>
    <source>
        <strain evidence="19 20">NRRL Y-2026</strain>
    </source>
</reference>
<protein>
    <recommendedName>
        <fullName evidence="12">tRNA pseudouridine synthase 1</fullName>
    </recommendedName>
    <alternativeName>
        <fullName evidence="13">tRNA pseudouridylate synthase 1</fullName>
    </alternativeName>
    <alternativeName>
        <fullName evidence="14">tRNA-uridine isomerase 1</fullName>
    </alternativeName>
</protein>
<evidence type="ECO:0000256" key="10">
    <source>
        <dbReference type="ARBA" id="ARBA00036943"/>
    </source>
</evidence>
<comment type="similarity">
    <text evidence="5">Belongs to the tRNA pseudouridine synthase TruA family.</text>
</comment>
<comment type="catalytic activity">
    <reaction evidence="10">
        <text>a uridine in tRNA = a pseudouridine in tRNA</text>
        <dbReference type="Rhea" id="RHEA:54572"/>
        <dbReference type="Rhea" id="RHEA-COMP:13339"/>
        <dbReference type="Rhea" id="RHEA-COMP:13934"/>
        <dbReference type="ChEBI" id="CHEBI:65314"/>
        <dbReference type="ChEBI" id="CHEBI:65315"/>
    </reaction>
</comment>
<keyword evidence="9" id="KW-0539">Nucleus</keyword>
<dbReference type="GO" id="GO:0005634">
    <property type="term" value="C:nucleus"/>
    <property type="evidence" value="ECO:0007669"/>
    <property type="project" value="UniProtKB-SubCell"/>
</dbReference>
<evidence type="ECO:0000313" key="19">
    <source>
        <dbReference type="EMBL" id="ODQ47785.1"/>
    </source>
</evidence>
<dbReference type="InterPro" id="IPR041708">
    <property type="entry name" value="PUS1/PUS2-like"/>
</dbReference>
<dbReference type="Gene3D" id="3.30.70.660">
    <property type="entry name" value="Pseudouridine synthase I, catalytic domain, C-terminal subdomain"/>
    <property type="match status" value="1"/>
</dbReference>
<dbReference type="RefSeq" id="XP_019018898.1">
    <property type="nucleotide sequence ID" value="XM_019162757.1"/>
</dbReference>
<comment type="subcellular location">
    <subcellularLocation>
        <location evidence="4">Nucleus</location>
    </subcellularLocation>
</comment>
<dbReference type="AlphaFoldDB" id="A0A1E3NNW5"/>
<dbReference type="CDD" id="cd02568">
    <property type="entry name" value="PseudoU_synth_PUS1_PUS2"/>
    <property type="match status" value="1"/>
</dbReference>
<dbReference type="NCBIfam" id="TIGR00071">
    <property type="entry name" value="hisT_truA"/>
    <property type="match status" value="1"/>
</dbReference>
<dbReference type="GO" id="GO:0006397">
    <property type="term" value="P:mRNA processing"/>
    <property type="evidence" value="ECO:0007669"/>
    <property type="project" value="UniProtKB-KW"/>
</dbReference>
<evidence type="ECO:0000256" key="16">
    <source>
        <dbReference type="PIRSR" id="PIRSR641708-2"/>
    </source>
</evidence>
<evidence type="ECO:0000256" key="12">
    <source>
        <dbReference type="ARBA" id="ARBA00073968"/>
    </source>
</evidence>
<feature type="compositionally biased region" description="Low complexity" evidence="17">
    <location>
        <begin position="29"/>
        <end position="38"/>
    </location>
</feature>
<dbReference type="SUPFAM" id="SSF55120">
    <property type="entry name" value="Pseudouridine synthase"/>
    <property type="match status" value="1"/>
</dbReference>
<evidence type="ECO:0000256" key="15">
    <source>
        <dbReference type="PIRSR" id="PIRSR641708-1"/>
    </source>
</evidence>
<dbReference type="Pfam" id="PF01416">
    <property type="entry name" value="PseudoU_synth_1"/>
    <property type="match status" value="1"/>
</dbReference>
<feature type="active site" description="Nucleophile" evidence="15">
    <location>
        <position position="152"/>
    </location>
</feature>
<evidence type="ECO:0000256" key="14">
    <source>
        <dbReference type="ARBA" id="ARBA00080858"/>
    </source>
</evidence>
<name>A0A1E3NNW5_9ASCO</name>
<dbReference type="STRING" id="763406.A0A1E3NNW5"/>
<dbReference type="GO" id="GO:0031119">
    <property type="term" value="P:tRNA pseudouridine synthesis"/>
    <property type="evidence" value="ECO:0007669"/>
    <property type="project" value="EnsemblFungi"/>
</dbReference>
<evidence type="ECO:0000256" key="8">
    <source>
        <dbReference type="ARBA" id="ARBA00023235"/>
    </source>
</evidence>
<organism evidence="19 20">
    <name type="scientific">Pichia membranifaciens NRRL Y-2026</name>
    <dbReference type="NCBI Taxonomy" id="763406"/>
    <lineage>
        <taxon>Eukaryota</taxon>
        <taxon>Fungi</taxon>
        <taxon>Dikarya</taxon>
        <taxon>Ascomycota</taxon>
        <taxon>Saccharomycotina</taxon>
        <taxon>Pichiomycetes</taxon>
        <taxon>Pichiales</taxon>
        <taxon>Pichiaceae</taxon>
        <taxon>Pichia</taxon>
    </lineage>
</organism>
<evidence type="ECO:0000256" key="4">
    <source>
        <dbReference type="ARBA" id="ARBA00004123"/>
    </source>
</evidence>
<keyword evidence="8" id="KW-0413">Isomerase</keyword>
<feature type="region of interest" description="Disordered" evidence="17">
    <location>
        <begin position="29"/>
        <end position="49"/>
    </location>
</feature>
<gene>
    <name evidence="19" type="ORF">PICMEDRAFT_32309</name>
</gene>
<evidence type="ECO:0000256" key="7">
    <source>
        <dbReference type="ARBA" id="ARBA00022694"/>
    </source>
</evidence>
<dbReference type="InterPro" id="IPR020103">
    <property type="entry name" value="PsdUridine_synth_cat_dom_sf"/>
</dbReference>
<dbReference type="InterPro" id="IPR020094">
    <property type="entry name" value="TruA/RsuA/RluB/E/F_N"/>
</dbReference>
<dbReference type="InterPro" id="IPR020095">
    <property type="entry name" value="PsdUridine_synth_TruA_C"/>
</dbReference>
<dbReference type="Gene3D" id="3.30.70.580">
    <property type="entry name" value="Pseudouridine synthase I, catalytic domain, N-terminal subdomain"/>
    <property type="match status" value="1"/>
</dbReference>
<accession>A0A1E3NNW5</accession>
<dbReference type="InterPro" id="IPR020097">
    <property type="entry name" value="PsdUridine_synth_TruA_a/b_dom"/>
</dbReference>
<feature type="domain" description="Pseudouridine synthase I TruA alpha/beta" evidence="18">
    <location>
        <begin position="317"/>
        <end position="422"/>
    </location>
</feature>
<dbReference type="FunFam" id="3.30.70.660:FF:000002">
    <property type="entry name" value="tRNA pseudouridine synthase"/>
    <property type="match status" value="1"/>
</dbReference>
<keyword evidence="20" id="KW-1185">Reference proteome</keyword>
<dbReference type="PANTHER" id="PTHR11142">
    <property type="entry name" value="PSEUDOURIDYLATE SYNTHASE"/>
    <property type="match status" value="1"/>
</dbReference>
<evidence type="ECO:0000256" key="2">
    <source>
        <dbReference type="ARBA" id="ARBA00001832"/>
    </source>
</evidence>
<evidence type="ECO:0000256" key="11">
    <source>
        <dbReference type="ARBA" id="ARBA00053072"/>
    </source>
</evidence>
<evidence type="ECO:0000313" key="20">
    <source>
        <dbReference type="Proteomes" id="UP000094455"/>
    </source>
</evidence>
<feature type="binding site" evidence="16">
    <location>
        <position position="208"/>
    </location>
    <ligand>
        <name>substrate</name>
    </ligand>
</feature>
<dbReference type="GO" id="GO:1990481">
    <property type="term" value="P:mRNA pseudouridine synthesis"/>
    <property type="evidence" value="ECO:0007669"/>
    <property type="project" value="EnsemblFungi"/>
</dbReference>
<keyword evidence="7" id="KW-0819">tRNA processing</keyword>
<dbReference type="FunFam" id="3.30.70.580:FF:000002">
    <property type="entry name" value="tRNA pseudouridine synthase"/>
    <property type="match status" value="1"/>
</dbReference>
<evidence type="ECO:0000256" key="1">
    <source>
        <dbReference type="ARBA" id="ARBA00001166"/>
    </source>
</evidence>
<evidence type="ECO:0000256" key="17">
    <source>
        <dbReference type="SAM" id="MobiDB-lite"/>
    </source>
</evidence>
<dbReference type="InterPro" id="IPR001406">
    <property type="entry name" value="PsdUridine_synth_TruA"/>
</dbReference>
<dbReference type="PANTHER" id="PTHR11142:SF4">
    <property type="entry name" value="PSEUDOURIDYLATE SYNTHASE 1 HOMOLOG"/>
    <property type="match status" value="1"/>
</dbReference>
<evidence type="ECO:0000256" key="3">
    <source>
        <dbReference type="ARBA" id="ARBA00001947"/>
    </source>
</evidence>
<dbReference type="GeneID" id="30179444"/>
<evidence type="ECO:0000256" key="6">
    <source>
        <dbReference type="ARBA" id="ARBA00022664"/>
    </source>
</evidence>
<dbReference type="Proteomes" id="UP000094455">
    <property type="component" value="Unassembled WGS sequence"/>
</dbReference>
<evidence type="ECO:0000256" key="5">
    <source>
        <dbReference type="ARBA" id="ARBA00009375"/>
    </source>
</evidence>
<keyword evidence="6" id="KW-0507">mRNA processing</keyword>
<comment type="catalytic activity">
    <reaction evidence="2">
        <text>uridine in snRNA = pseudouridine in snRNA</text>
        <dbReference type="Rhea" id="RHEA:51124"/>
        <dbReference type="Rhea" id="RHEA-COMP:12891"/>
        <dbReference type="Rhea" id="RHEA-COMP:12892"/>
        <dbReference type="ChEBI" id="CHEBI:65314"/>
        <dbReference type="ChEBI" id="CHEBI:65315"/>
    </reaction>
</comment>
<dbReference type="OrthoDB" id="10256309at2759"/>
<evidence type="ECO:0000256" key="13">
    <source>
        <dbReference type="ARBA" id="ARBA00079072"/>
    </source>
</evidence>
<proteinExistence type="inferred from homology"/>
<sequence length="509" mass="57506">MTDTSESKSTQEINDVVSEAVAEPVAAATEVAAPVVDAENTEKKTDEFIRTRKGDSIGSTAKRQRLLKKEPDTRIVDEEGKPVYSGEERKPKRKVACMIGYCGTGYHGMQLNPPNKTIEGDLFEAFVKGGAISKNNSNDLKKNGFMRAARTDKGVHAAGNVISLKMIIEDDNVVEKINSHLPEQIRLWGYQRTNKSFDCRKMCSSRIYEYLMPTYSFLPPRPGSVLAKEILKAEKEFQGTTRVDKEGETFWDELMAKCEAVGVTDNEIDQIYEANRLGLDLSVPLEQAAINFRKISRECRGAFRISQERLELVRKALNIYVGSHNFHNFTLGKAYKDPSAKRYMKAFKVSEPFLIEGTEWISIKIHGQSFMLHQIRKMIGMVALVIRTGCPLERIEEAFGENKINIPKAPALGLLLEQPVYDGYNERLEGWGHEALGFDKYEKEMDAFKHKFIYDKIFKEEQQEHVFSGFFSFIDAFNGTNENSGVPIFQFLTARGIAGNQVNDNDGEE</sequence>